<keyword evidence="2 6" id="KW-0812">Transmembrane</keyword>
<feature type="transmembrane region" description="Helical" evidence="6">
    <location>
        <begin position="301"/>
        <end position="318"/>
    </location>
</feature>
<feature type="compositionally biased region" description="Polar residues" evidence="5">
    <location>
        <begin position="377"/>
        <end position="388"/>
    </location>
</feature>
<organism evidence="7 8">
    <name type="scientific">Coemansia aciculifera</name>
    <dbReference type="NCBI Taxonomy" id="417176"/>
    <lineage>
        <taxon>Eukaryota</taxon>
        <taxon>Fungi</taxon>
        <taxon>Fungi incertae sedis</taxon>
        <taxon>Zoopagomycota</taxon>
        <taxon>Kickxellomycotina</taxon>
        <taxon>Kickxellomycetes</taxon>
        <taxon>Kickxellales</taxon>
        <taxon>Kickxellaceae</taxon>
        <taxon>Coemansia</taxon>
    </lineage>
</organism>
<dbReference type="EMBL" id="JANBUY010000265">
    <property type="protein sequence ID" value="KAJ2860849.1"/>
    <property type="molecule type" value="Genomic_DNA"/>
</dbReference>
<evidence type="ECO:0000313" key="8">
    <source>
        <dbReference type="Proteomes" id="UP001140074"/>
    </source>
</evidence>
<dbReference type="NCBIfam" id="TIGR00803">
    <property type="entry name" value="nst"/>
    <property type="match status" value="1"/>
</dbReference>
<evidence type="ECO:0000256" key="6">
    <source>
        <dbReference type="SAM" id="Phobius"/>
    </source>
</evidence>
<dbReference type="Proteomes" id="UP001140074">
    <property type="component" value="Unassembled WGS sequence"/>
</dbReference>
<comment type="subcellular location">
    <subcellularLocation>
        <location evidence="1">Membrane</location>
        <topology evidence="1">Multi-pass membrane protein</topology>
    </subcellularLocation>
</comment>
<evidence type="ECO:0000256" key="1">
    <source>
        <dbReference type="ARBA" id="ARBA00004141"/>
    </source>
</evidence>
<accession>A0A9W8M3A6</accession>
<keyword evidence="8" id="KW-1185">Reference proteome</keyword>
<evidence type="ECO:0000256" key="2">
    <source>
        <dbReference type="ARBA" id="ARBA00022692"/>
    </source>
</evidence>
<name>A0A9W8M3A6_9FUNG</name>
<comment type="caution">
    <text evidence="7">The sequence shown here is derived from an EMBL/GenBank/DDBJ whole genome shotgun (WGS) entry which is preliminary data.</text>
</comment>
<feature type="transmembrane region" description="Helical" evidence="6">
    <location>
        <begin position="135"/>
        <end position="159"/>
    </location>
</feature>
<evidence type="ECO:0000256" key="4">
    <source>
        <dbReference type="ARBA" id="ARBA00023136"/>
    </source>
</evidence>
<sequence>MSAAVPLLFGVPLKYVSLVVLTVQKSLLVLVMHYSRIVSDVRYFTSTAVLLCELTKLLVCLYLTARESMNENNGRLNMRLLYTDVFGGDSWKMLIPAGLYTIQNNLQYVAVSLLDAATFQVTYQLKILTTALCSVLLLGTSLGTMRWASLFALTLGIILVQLPSTPSAVSVDAGVSSKFMGLVSVLTACMLSGLAGVYFEKVLKGSRKSVWTRNVQLSLFSLPPALFGVLVVDGSGVRSHGFFNGYTLWTVAAISLQAFGGLLVAVVVKYADNILKGFATSISIVLSCLVSFWLFDFHITMPFVLGTSLVVFATYMYGKYSAPSPPTKVAAATPLPTSSDSRPTDEYADSDADTANSESIPLSDLIIRDDDDIGASKSPTTRQTSKQD</sequence>
<feature type="transmembrane region" description="Helical" evidence="6">
    <location>
        <begin position="12"/>
        <end position="31"/>
    </location>
</feature>
<dbReference type="PANTHER" id="PTHR10231">
    <property type="entry name" value="NUCLEOTIDE-SUGAR TRANSMEMBRANE TRANSPORTER"/>
    <property type="match status" value="1"/>
</dbReference>
<dbReference type="GO" id="GO:0000139">
    <property type="term" value="C:Golgi membrane"/>
    <property type="evidence" value="ECO:0007669"/>
    <property type="project" value="InterPro"/>
</dbReference>
<dbReference type="GO" id="GO:0015165">
    <property type="term" value="F:pyrimidine nucleotide-sugar transmembrane transporter activity"/>
    <property type="evidence" value="ECO:0007669"/>
    <property type="project" value="InterPro"/>
</dbReference>
<dbReference type="InterPro" id="IPR037185">
    <property type="entry name" value="EmrE-like"/>
</dbReference>
<feature type="transmembrane region" description="Helical" evidence="6">
    <location>
        <begin position="246"/>
        <end position="268"/>
    </location>
</feature>
<feature type="transmembrane region" description="Helical" evidence="6">
    <location>
        <begin position="211"/>
        <end position="231"/>
    </location>
</feature>
<evidence type="ECO:0000256" key="3">
    <source>
        <dbReference type="ARBA" id="ARBA00022989"/>
    </source>
</evidence>
<keyword evidence="4 6" id="KW-0472">Membrane</keyword>
<keyword evidence="3 6" id="KW-1133">Transmembrane helix</keyword>
<proteinExistence type="predicted"/>
<dbReference type="Pfam" id="PF04142">
    <property type="entry name" value="Nuc_sug_transp"/>
    <property type="match status" value="1"/>
</dbReference>
<dbReference type="SUPFAM" id="SSF103481">
    <property type="entry name" value="Multidrug resistance efflux transporter EmrE"/>
    <property type="match status" value="1"/>
</dbReference>
<reference evidence="7" key="1">
    <citation type="submission" date="2022-07" db="EMBL/GenBank/DDBJ databases">
        <title>Phylogenomic reconstructions and comparative analyses of Kickxellomycotina fungi.</title>
        <authorList>
            <person name="Reynolds N.K."/>
            <person name="Stajich J.E."/>
            <person name="Barry K."/>
            <person name="Grigoriev I.V."/>
            <person name="Crous P."/>
            <person name="Smith M.E."/>
        </authorList>
    </citation>
    <scope>NUCLEOTIDE SEQUENCE</scope>
    <source>
        <strain evidence="7">RSA 476</strain>
    </source>
</reference>
<feature type="transmembrane region" description="Helical" evidence="6">
    <location>
        <begin position="179"/>
        <end position="199"/>
    </location>
</feature>
<dbReference type="PIRSF" id="PIRSF005799">
    <property type="entry name" value="UDP-gal_transpt"/>
    <property type="match status" value="1"/>
</dbReference>
<gene>
    <name evidence="7" type="primary">gms1</name>
    <name evidence="7" type="ORF">GGH94_005270</name>
</gene>
<evidence type="ECO:0000313" key="7">
    <source>
        <dbReference type="EMBL" id="KAJ2860849.1"/>
    </source>
</evidence>
<feature type="region of interest" description="Disordered" evidence="5">
    <location>
        <begin position="324"/>
        <end position="388"/>
    </location>
</feature>
<dbReference type="AlphaFoldDB" id="A0A9W8M3A6"/>
<feature type="transmembrane region" description="Helical" evidence="6">
    <location>
        <begin position="275"/>
        <end position="295"/>
    </location>
</feature>
<evidence type="ECO:0000256" key="5">
    <source>
        <dbReference type="SAM" id="MobiDB-lite"/>
    </source>
</evidence>
<dbReference type="InterPro" id="IPR007271">
    <property type="entry name" value="Nuc_sug_transpt"/>
</dbReference>
<protein>
    <submittedName>
        <fullName evidence="7">UDP-galactose transporter Gms1</fullName>
    </submittedName>
</protein>